<evidence type="ECO:0000313" key="2">
    <source>
        <dbReference type="EMBL" id="KAK4088695.1"/>
    </source>
</evidence>
<organism evidence="3 4">
    <name type="scientific">Purpureocillium lilacinum</name>
    <name type="common">Paecilomyces lilacinus</name>
    <dbReference type="NCBI Taxonomy" id="33203"/>
    <lineage>
        <taxon>Eukaryota</taxon>
        <taxon>Fungi</taxon>
        <taxon>Dikarya</taxon>
        <taxon>Ascomycota</taxon>
        <taxon>Pezizomycotina</taxon>
        <taxon>Sordariomycetes</taxon>
        <taxon>Hypocreomycetidae</taxon>
        <taxon>Hypocreales</taxon>
        <taxon>Ophiocordycipitaceae</taxon>
        <taxon>Purpureocillium</taxon>
    </lineage>
</organism>
<accession>A0A2U3DZ39</accession>
<dbReference type="EMBL" id="LCWV01000018">
    <property type="protein sequence ID" value="PWI67531.1"/>
    <property type="molecule type" value="Genomic_DNA"/>
</dbReference>
<evidence type="ECO:0000313" key="4">
    <source>
        <dbReference type="Proteomes" id="UP000245956"/>
    </source>
</evidence>
<dbReference type="Proteomes" id="UP000245956">
    <property type="component" value="Unassembled WGS sequence"/>
</dbReference>
<reference evidence="3 4" key="2">
    <citation type="journal article" date="2016" name="Front. Microbiol.">
        <title>Genome and transcriptome sequences reveal the specific parasitism of the nematophagous Purpureocillium lilacinum 36-1.</title>
        <authorList>
            <person name="Xie J."/>
            <person name="Li S."/>
            <person name="Mo C."/>
            <person name="Xiao X."/>
            <person name="Peng D."/>
            <person name="Wang G."/>
            <person name="Xiao Y."/>
        </authorList>
    </citation>
    <scope>NUCLEOTIDE SEQUENCE [LARGE SCALE GENOMIC DNA]</scope>
    <source>
        <strain evidence="3 4">36-1</strain>
    </source>
</reference>
<dbReference type="Proteomes" id="UP001287286">
    <property type="component" value="Unassembled WGS sequence"/>
</dbReference>
<dbReference type="AlphaFoldDB" id="A0A2U3DZ39"/>
<gene>
    <name evidence="3" type="ORF">PCL_02885</name>
    <name evidence="2" type="ORF">Purlil1_6906</name>
</gene>
<evidence type="ECO:0000313" key="3">
    <source>
        <dbReference type="EMBL" id="PWI67531.1"/>
    </source>
</evidence>
<evidence type="ECO:0000256" key="1">
    <source>
        <dbReference type="SAM" id="MobiDB-lite"/>
    </source>
</evidence>
<feature type="compositionally biased region" description="Basic residues" evidence="1">
    <location>
        <begin position="191"/>
        <end position="200"/>
    </location>
</feature>
<sequence length="200" mass="21672">MYDDLMSGPWAGDNLIVQPNYQRENRRSTLGPWNCPAMPAWRCKLLAFASNCHAWIPARGNPPATPPKFKLTATGPIPCRRPRACPGASDSIHGACIKALKHNASHLGGTVFRTERTRPPFTDAITCGLLISAAHHLHRSPSMAPAIPQSPSQTHKNDAAFATAPRHIIPPPALRAQPGAPSPKAYSFRRFGARARSGPR</sequence>
<proteinExistence type="predicted"/>
<protein>
    <submittedName>
        <fullName evidence="3">Uncharacterized protein</fullName>
    </submittedName>
</protein>
<comment type="caution">
    <text evidence="3">The sequence shown here is derived from an EMBL/GenBank/DDBJ whole genome shotgun (WGS) entry which is preliminary data.</text>
</comment>
<name>A0A2U3DZ39_PURLI</name>
<keyword evidence="5" id="KW-1185">Reference proteome</keyword>
<reference evidence="3" key="1">
    <citation type="submission" date="2015-05" db="EMBL/GenBank/DDBJ databases">
        <authorList>
            <person name="Wang D.B."/>
            <person name="Wang M."/>
        </authorList>
    </citation>
    <scope>NUCLEOTIDE SEQUENCE</scope>
    <source>
        <strain evidence="3">36-1</strain>
    </source>
</reference>
<evidence type="ECO:0000313" key="5">
    <source>
        <dbReference type="Proteomes" id="UP001287286"/>
    </source>
</evidence>
<feature type="region of interest" description="Disordered" evidence="1">
    <location>
        <begin position="170"/>
        <end position="200"/>
    </location>
</feature>
<reference evidence="2" key="3">
    <citation type="submission" date="2023-11" db="EMBL/GenBank/DDBJ databases">
        <authorList>
            <person name="Beijen E."/>
            <person name="Ohm R.A."/>
        </authorList>
    </citation>
    <scope>NUCLEOTIDE SEQUENCE</scope>
    <source>
        <strain evidence="2">CBS 150709</strain>
    </source>
</reference>
<reference evidence="2 5" key="4">
    <citation type="journal article" date="2024" name="Microbiol. Resour. Announc.">
        <title>Genome annotations for the ascomycete fungi Trichoderma harzianum, Trichoderma aggressivum, and Purpureocillium lilacinum.</title>
        <authorList>
            <person name="Beijen E.P.W."/>
            <person name="Ohm R.A."/>
        </authorList>
    </citation>
    <scope>NUCLEOTIDE SEQUENCE [LARGE SCALE GENOMIC DNA]</scope>
    <source>
        <strain evidence="2 5">CBS 150709</strain>
    </source>
</reference>
<dbReference type="EMBL" id="JAWRVI010000023">
    <property type="protein sequence ID" value="KAK4088695.1"/>
    <property type="molecule type" value="Genomic_DNA"/>
</dbReference>